<feature type="transmembrane region" description="Helical" evidence="2">
    <location>
        <begin position="142"/>
        <end position="175"/>
    </location>
</feature>
<organism evidence="4 5">
    <name type="scientific">[Clostridium] cellulosi</name>
    <dbReference type="NCBI Taxonomy" id="29343"/>
    <lineage>
        <taxon>Bacteria</taxon>
        <taxon>Bacillati</taxon>
        <taxon>Bacillota</taxon>
        <taxon>Clostridia</taxon>
        <taxon>Eubacteriales</taxon>
        <taxon>Oscillospiraceae</taxon>
        <taxon>Oscillospiraceae incertae sedis</taxon>
    </lineage>
</organism>
<accession>A0A078KUX3</accession>
<keyword evidence="5" id="KW-1185">Reference proteome</keyword>
<keyword evidence="2" id="KW-0812">Transmembrane</keyword>
<keyword evidence="2" id="KW-0472">Membrane</keyword>
<dbReference type="PATRIC" id="fig|29343.3.peg.1881"/>
<feature type="transmembrane region" description="Helical" evidence="2">
    <location>
        <begin position="196"/>
        <end position="220"/>
    </location>
</feature>
<dbReference type="OrthoDB" id="1753424at2"/>
<dbReference type="KEGG" id="ccel:CCDG5_1791"/>
<feature type="compositionally biased region" description="Polar residues" evidence="1">
    <location>
        <begin position="87"/>
        <end position="114"/>
    </location>
</feature>
<sequence length="248" mass="26759">MKICPKCGKQCGDNYLFCDSCGCRLDQESAAEQTKNDGSTENSAQSQASFTSPAQNQTTASAAASTPNSNAADFNNASQQQYNPYYGTQSQSQYHSSNPGQFQGNYNTTYSNQTQGQYTNPNPYPQNPWQPNVRVEPKNNPFAIASFVLGIVGVVFMCAYFTGVIPSILAIVFGCVGRSKIKASEGREKGLGFTTAGITLGIVALVLMVLLIILTAIGIITLSAMGSSFDKISDIDDLRIHNLWLIKF</sequence>
<dbReference type="STRING" id="29343.CCDG5_1791"/>
<dbReference type="AlphaFoldDB" id="A0A078KUX3"/>
<reference evidence="5" key="1">
    <citation type="submission" date="2014-07" db="EMBL/GenBank/DDBJ databases">
        <authorList>
            <person name="Wibberg D."/>
        </authorList>
    </citation>
    <scope>NUCLEOTIDE SEQUENCE [LARGE SCALE GENOMIC DNA]</scope>
    <source>
        <strain evidence="5">DG5</strain>
    </source>
</reference>
<feature type="region of interest" description="Disordered" evidence="1">
    <location>
        <begin position="87"/>
        <end position="132"/>
    </location>
</feature>
<name>A0A078KUX3_9FIRM</name>
<evidence type="ECO:0000259" key="3">
    <source>
        <dbReference type="Pfam" id="PF13828"/>
    </source>
</evidence>
<protein>
    <recommendedName>
        <fullName evidence="3">DUF4190 domain-containing protein</fullName>
    </recommendedName>
</protein>
<gene>
    <name evidence="4" type="ORF">CCDG5_1791</name>
</gene>
<feature type="region of interest" description="Disordered" evidence="1">
    <location>
        <begin position="34"/>
        <end position="75"/>
    </location>
</feature>
<dbReference type="HOGENOM" id="CLU_1118635_0_0_9"/>
<feature type="compositionally biased region" description="Low complexity" evidence="1">
    <location>
        <begin position="51"/>
        <end position="72"/>
    </location>
</feature>
<proteinExistence type="predicted"/>
<evidence type="ECO:0000313" key="5">
    <source>
        <dbReference type="Proteomes" id="UP000032431"/>
    </source>
</evidence>
<evidence type="ECO:0000256" key="2">
    <source>
        <dbReference type="SAM" id="Phobius"/>
    </source>
</evidence>
<feature type="compositionally biased region" description="Polar residues" evidence="1">
    <location>
        <begin position="34"/>
        <end position="50"/>
    </location>
</feature>
<dbReference type="Pfam" id="PF13828">
    <property type="entry name" value="DUF4190"/>
    <property type="match status" value="1"/>
</dbReference>
<evidence type="ECO:0000313" key="4">
    <source>
        <dbReference type="EMBL" id="CDZ24889.1"/>
    </source>
</evidence>
<dbReference type="EMBL" id="LM995447">
    <property type="protein sequence ID" value="CDZ24889.1"/>
    <property type="molecule type" value="Genomic_DNA"/>
</dbReference>
<dbReference type="Proteomes" id="UP000032431">
    <property type="component" value="Chromosome I"/>
</dbReference>
<feature type="domain" description="DUF4190" evidence="3">
    <location>
        <begin position="143"/>
        <end position="211"/>
    </location>
</feature>
<keyword evidence="2" id="KW-1133">Transmembrane helix</keyword>
<dbReference type="InterPro" id="IPR025241">
    <property type="entry name" value="DUF4190"/>
</dbReference>
<evidence type="ECO:0000256" key="1">
    <source>
        <dbReference type="SAM" id="MobiDB-lite"/>
    </source>
</evidence>